<sequence length="155" mass="17599">MSINWTLHGSRQRHNNVWSQLYQHIEGWTAAWADNNGFHLETMPTAPPNTTHLWAWTAGQWLRARLDTPHWWVAVLTTEPFTTVDDWATQTIDQVDIIPVLHWPSKSGRTGQYRGPENILGTTDTIQLLPHRATTTPFIGKTASLPTELRTLAGV</sequence>
<dbReference type="Proteomes" id="UP000199690">
    <property type="component" value="Unassembled WGS sequence"/>
</dbReference>
<reference evidence="1" key="1">
    <citation type="submission" date="2016-10" db="EMBL/GenBank/DDBJ databases">
        <authorList>
            <person name="de Groot N.N."/>
        </authorList>
    </citation>
    <scope>NUCLEOTIDE SEQUENCE [LARGE SCALE GENOMIC DNA]</scope>
    <source>
        <strain evidence="1">ATCC 20501</strain>
    </source>
</reference>
<reference evidence="3 4" key="2">
    <citation type="submission" date="2016-10" db="EMBL/GenBank/DDBJ databases">
        <authorList>
            <person name="Varghese N."/>
            <person name="Submissions S."/>
        </authorList>
    </citation>
    <scope>NUCLEOTIDE SEQUENCE [LARGE SCALE GENOMIC DNA]</scope>
    <source>
        <strain evidence="4">ATCC 20501</strain>
        <strain evidence="2 3">CGMCC 4.3529</strain>
    </source>
</reference>
<accession>A0A1I1KH65</accession>
<dbReference type="AlphaFoldDB" id="A0A1H5VRC9"/>
<dbReference type="Proteomes" id="UP000236729">
    <property type="component" value="Unassembled WGS sequence"/>
</dbReference>
<organism evidence="1 4">
    <name type="scientific">Saccharopolyspora kobensis</name>
    <dbReference type="NCBI Taxonomy" id="146035"/>
    <lineage>
        <taxon>Bacteria</taxon>
        <taxon>Bacillati</taxon>
        <taxon>Actinomycetota</taxon>
        <taxon>Actinomycetes</taxon>
        <taxon>Pseudonocardiales</taxon>
        <taxon>Pseudonocardiaceae</taxon>
        <taxon>Saccharopolyspora</taxon>
    </lineage>
</organism>
<dbReference type="EMBL" id="FOME01000001">
    <property type="protein sequence ID" value="SFC58038.1"/>
    <property type="molecule type" value="Genomic_DNA"/>
</dbReference>
<gene>
    <name evidence="1" type="ORF">SAMN02982929_00959</name>
    <name evidence="2" type="ORF">SAMN05216506_1011111</name>
</gene>
<evidence type="ECO:0000313" key="2">
    <source>
        <dbReference type="EMBL" id="SFC58038.1"/>
    </source>
</evidence>
<keyword evidence="3" id="KW-1185">Reference proteome</keyword>
<accession>A0A1H5VRC9</accession>
<evidence type="ECO:0000313" key="4">
    <source>
        <dbReference type="Proteomes" id="UP000236729"/>
    </source>
</evidence>
<dbReference type="EMBL" id="FNVB01000002">
    <property type="protein sequence ID" value="SEF89693.1"/>
    <property type="molecule type" value="Genomic_DNA"/>
</dbReference>
<name>A0A1H5VRC9_9PSEU</name>
<dbReference type="RefSeq" id="WP_093346749.1">
    <property type="nucleotide sequence ID" value="NZ_FNVB01000002.1"/>
</dbReference>
<evidence type="ECO:0000313" key="3">
    <source>
        <dbReference type="Proteomes" id="UP000199690"/>
    </source>
</evidence>
<proteinExistence type="predicted"/>
<evidence type="ECO:0000313" key="1">
    <source>
        <dbReference type="EMBL" id="SEF89693.1"/>
    </source>
</evidence>
<protein>
    <submittedName>
        <fullName evidence="1">Uncharacterized protein</fullName>
    </submittedName>
</protein>